<organism evidence="2 3">
    <name type="scientific">Candidatus Caccoplasma merdipullorum</name>
    <dbReference type="NCBI Taxonomy" id="2840718"/>
    <lineage>
        <taxon>Bacteria</taxon>
        <taxon>Pseudomonadati</taxon>
        <taxon>Bacteroidota</taxon>
        <taxon>Bacteroidia</taxon>
        <taxon>Bacteroidales</taxon>
        <taxon>Bacteroidaceae</taxon>
        <taxon>Bacteroidaceae incertae sedis</taxon>
        <taxon>Candidatus Caccoplasma</taxon>
    </lineage>
</organism>
<accession>A0A9D9E1H3</accession>
<name>A0A9D9E1H3_9BACT</name>
<dbReference type="Gene3D" id="2.60.40.10">
    <property type="entry name" value="Immunoglobulins"/>
    <property type="match status" value="1"/>
</dbReference>
<evidence type="ECO:0000313" key="2">
    <source>
        <dbReference type="EMBL" id="MBO8437859.1"/>
    </source>
</evidence>
<dbReference type="SUPFAM" id="SSF101898">
    <property type="entry name" value="NHL repeat"/>
    <property type="match status" value="1"/>
</dbReference>
<reference evidence="2" key="2">
    <citation type="journal article" date="2021" name="PeerJ">
        <title>Extensive microbial diversity within the chicken gut microbiome revealed by metagenomics and culture.</title>
        <authorList>
            <person name="Gilroy R."/>
            <person name="Ravi A."/>
            <person name="Getino M."/>
            <person name="Pursley I."/>
            <person name="Horton D.L."/>
            <person name="Alikhan N.F."/>
            <person name="Baker D."/>
            <person name="Gharbi K."/>
            <person name="Hall N."/>
            <person name="Watson M."/>
            <person name="Adriaenssens E.M."/>
            <person name="Foster-Nyarko E."/>
            <person name="Jarju S."/>
            <person name="Secka A."/>
            <person name="Antonio M."/>
            <person name="Oren A."/>
            <person name="Chaudhuri R.R."/>
            <person name="La Ragione R."/>
            <person name="Hildebrand F."/>
            <person name="Pallen M.J."/>
        </authorList>
    </citation>
    <scope>NUCLEOTIDE SEQUENCE</scope>
    <source>
        <strain evidence="2">G3-4614</strain>
    </source>
</reference>
<gene>
    <name evidence="2" type="ORF">IAC54_03030</name>
</gene>
<protein>
    <submittedName>
        <fullName evidence="2">BACON domain-containing protein</fullName>
    </submittedName>
</protein>
<dbReference type="AlphaFoldDB" id="A0A9D9E1H3"/>
<evidence type="ECO:0000313" key="3">
    <source>
        <dbReference type="Proteomes" id="UP000823636"/>
    </source>
</evidence>
<proteinExistence type="predicted"/>
<dbReference type="Proteomes" id="UP000823636">
    <property type="component" value="Unassembled WGS sequence"/>
</dbReference>
<feature type="chain" id="PRO_5038954527" evidence="1">
    <location>
        <begin position="19"/>
        <end position="506"/>
    </location>
</feature>
<dbReference type="CDD" id="cd14948">
    <property type="entry name" value="BACON"/>
    <property type="match status" value="1"/>
</dbReference>
<evidence type="ECO:0000256" key="1">
    <source>
        <dbReference type="SAM" id="SignalP"/>
    </source>
</evidence>
<dbReference type="InterPro" id="IPR013783">
    <property type="entry name" value="Ig-like_fold"/>
</dbReference>
<dbReference type="EMBL" id="JADIMW010000028">
    <property type="protein sequence ID" value="MBO8437859.1"/>
    <property type="molecule type" value="Genomic_DNA"/>
</dbReference>
<sequence length="506" mass="55367">MKKNLIFSLLLSCGFVLFQSCNDDGNNPADAPDGNNAGGNISLSYTGEVSNVSIACPSSWHAETDDKWLQLSLMGGKGNEMVEVIAAYNTSGESRCGEIRIYPNNAADAEGLTTYSSKNSPVQVITVVQDGNTETVKPPCFTEFYFENGSVYYNLYGGSKGGTISDDSNNDIKFYPKATPGLSVPLVDIKSNKYMNNEAYVYFSNKEELRGFFNIGRERTANTLVLRQGNSFRVHDNLNNEGSASVHFVYEGKLYYGGGIASKPVLGGSVKYAYDLNCLDLKSGTETKLASITNNGTGFGWNGSLFFINSASLYVYGNDAWNYIGMTANNVIGAQVNGNVVYLVTREGVKKYNIAREDGSIKFVFVSENLLADNISSNTNYTHDENGNLYVYDRDTQTIFWIENDALRSIALSGTFDNSSYMCGVDNGYAYITNGKTIYRAGKSGNAEMLRMVISDFEGEYENIDGTIYCFGGITSIAYSNVRNSRFNSFTPSEYVPVSLAIVPAE</sequence>
<feature type="signal peptide" evidence="1">
    <location>
        <begin position="1"/>
        <end position="18"/>
    </location>
</feature>
<keyword evidence="1" id="KW-0732">Signal</keyword>
<reference evidence="2" key="1">
    <citation type="submission" date="2020-10" db="EMBL/GenBank/DDBJ databases">
        <authorList>
            <person name="Gilroy R."/>
        </authorList>
    </citation>
    <scope>NUCLEOTIDE SEQUENCE</scope>
    <source>
        <strain evidence="2">G3-4614</strain>
    </source>
</reference>
<comment type="caution">
    <text evidence="2">The sequence shown here is derived from an EMBL/GenBank/DDBJ whole genome shotgun (WGS) entry which is preliminary data.</text>
</comment>
<dbReference type="InterPro" id="IPR024361">
    <property type="entry name" value="BACON"/>
</dbReference>
<dbReference type="PROSITE" id="PS51257">
    <property type="entry name" value="PROKAR_LIPOPROTEIN"/>
    <property type="match status" value="1"/>
</dbReference>